<evidence type="ECO:0000256" key="5">
    <source>
        <dbReference type="SAM" id="MobiDB-lite"/>
    </source>
</evidence>
<dbReference type="PANTHER" id="PTHR10658:SF81">
    <property type="entry name" value="PROTEIN RETINAL DEGENERATION B"/>
    <property type="match status" value="1"/>
</dbReference>
<dbReference type="GO" id="GO:0012505">
    <property type="term" value="C:endomembrane system"/>
    <property type="evidence" value="ECO:0007669"/>
    <property type="project" value="UniProtKB-SubCell"/>
</dbReference>
<organism evidence="7 8">
    <name type="scientific">Petromyzon marinus</name>
    <name type="common">Sea lamprey</name>
    <dbReference type="NCBI Taxonomy" id="7757"/>
    <lineage>
        <taxon>Eukaryota</taxon>
        <taxon>Metazoa</taxon>
        <taxon>Chordata</taxon>
        <taxon>Craniata</taxon>
        <taxon>Vertebrata</taxon>
        <taxon>Cyclostomata</taxon>
        <taxon>Hyperoartia</taxon>
        <taxon>Petromyzontiformes</taxon>
        <taxon>Petromyzontidae</taxon>
        <taxon>Petromyzon</taxon>
    </lineage>
</organism>
<sequence>MNHNNKKNLKQAHSACRTRLHHNAQGRNPRTGCSGILLRRSARNVACGDGHRWGCVQRKGFTIGCELQMQRLSEEADASSDEEFLDAPGDMSTISLETSTFPEQTSVESQDEEEGMSRRGEAWATEPRVLLLVLHGNGQEPKFTGALGARSSSRDRAPFVTESRFGRSGSGAAAQAGGAEARCAHKDALSLHSAIDAVSRAHFPAAVGRVSVRAVPCPPICASAFAILTQLSPHGSDASCEPSSSAPASLSVLPLLATSSPQYQEAVSTLIHRINLAHRAFLSSSEGTAFQGKVCLVGDGVGGIMGFDALCWSKRAPGDSWDSSRQGSFKSSSDSNPASPAGEPLSCPHGHQTRGSPLASSRGLSRSEQELLVNMSDLPPCRLERKRAGPCVALGHLHLHQASLASVHGCFTRDEVETRRWSSSSATDSAPAPPRLDFPVSDFFLLGSPLALVLTLRRLALPSNSLSQLRPACQQIYNIFHPADLSACRLEPLFDQRLTQIPPHRVPRYPSLQMVERHSTLMASAIQRYFAEEAAQVGDVQHNLARTTFEALPEATRQCLAKEHSPMPAAIFTTADISGILSRWWGVKRIDYWLHCPEAVRPFPAVSSAQLSHTSYLESMDVAAFLLQQVLGPGRVGATQQMSQDGSSSPCKPLEKWLKKRTSVKIRNVTANHRANDVIVVEGSAQSLAGRFMYGTLDMVTLTGEKVDMFIMTKPPEGEWVYFDTQVTNSSGRVSYVIPDIQHIGIGLYPVKMVVRGDRTFADSFLAVLPKGTECVVFSIDGSFAASVSLTGTDPKVRPGAIDVVRHWQELGFLLIYVTGRPDMQKQRVVAWLAQHNFPHGLMSFCDGLVHDPLRHKTNFLRSLQQEAHMRIHTSYGSSKDIGVYHALGLSPSQIYIVGRPSKKHHLQCQYISEGYAAHLVQLECSSISRPAQVNARVQHHARALDLAGHGTRPSRPLPPCEAAGCAHAAERAHSQSEPEADPERRQHGQRSMSVTVSHVEH</sequence>
<keyword evidence="4" id="KW-0106">Calcium</keyword>
<name>A0AAJ7TW64_PETMA</name>
<dbReference type="Pfam" id="PF24694">
    <property type="entry name" value="LNS2_PITM1-3"/>
    <property type="match status" value="1"/>
</dbReference>
<dbReference type="SMART" id="SM00775">
    <property type="entry name" value="LNS2"/>
    <property type="match status" value="1"/>
</dbReference>
<dbReference type="GO" id="GO:0008526">
    <property type="term" value="F:phosphatidylinositol transfer activity"/>
    <property type="evidence" value="ECO:0007669"/>
    <property type="project" value="TreeGrafter"/>
</dbReference>
<dbReference type="Gene3D" id="3.40.50.1000">
    <property type="entry name" value="HAD superfamily/HAD-like"/>
    <property type="match status" value="1"/>
</dbReference>
<dbReference type="RefSeq" id="XP_032823818.1">
    <property type="nucleotide sequence ID" value="XM_032967927.1"/>
</dbReference>
<dbReference type="FunFam" id="3.40.50.1000:FF:000173">
    <property type="entry name" value="Membrane-associated phosphatidylinositol transfer protein 2"/>
    <property type="match status" value="1"/>
</dbReference>
<dbReference type="Pfam" id="PF02862">
    <property type="entry name" value="DDHD"/>
    <property type="match status" value="1"/>
</dbReference>
<evidence type="ECO:0000259" key="6">
    <source>
        <dbReference type="PROSITE" id="PS51043"/>
    </source>
</evidence>
<feature type="compositionally biased region" description="Polar residues" evidence="5">
    <location>
        <begin position="353"/>
        <end position="363"/>
    </location>
</feature>
<accession>A0AAJ7TW64</accession>
<dbReference type="AlphaFoldDB" id="A0AAJ7TW64"/>
<gene>
    <name evidence="8" type="primary">LOC116950258</name>
</gene>
<comment type="subcellular location">
    <subcellularLocation>
        <location evidence="1">Endomembrane system</location>
        <topology evidence="1">Peripheral membrane protein</topology>
    </subcellularLocation>
</comment>
<reference evidence="8" key="1">
    <citation type="submission" date="2025-08" db="UniProtKB">
        <authorList>
            <consortium name="RefSeq"/>
        </authorList>
    </citation>
    <scope>IDENTIFICATION</scope>
    <source>
        <tissue evidence="8">Sperm</tissue>
    </source>
</reference>
<dbReference type="Proteomes" id="UP001318040">
    <property type="component" value="Chromosome 38"/>
</dbReference>
<dbReference type="InterPro" id="IPR036412">
    <property type="entry name" value="HAD-like_sf"/>
</dbReference>
<dbReference type="GO" id="GO:0031210">
    <property type="term" value="F:phosphatidylcholine binding"/>
    <property type="evidence" value="ECO:0007669"/>
    <property type="project" value="TreeGrafter"/>
</dbReference>
<feature type="region of interest" description="Disordered" evidence="5">
    <location>
        <begin position="101"/>
        <end position="120"/>
    </location>
</feature>
<dbReference type="PROSITE" id="PS51043">
    <property type="entry name" value="DDHD"/>
    <property type="match status" value="1"/>
</dbReference>
<dbReference type="KEGG" id="pmrn:116950258"/>
<feature type="domain" description="DDHD" evidence="6">
    <location>
        <begin position="436"/>
        <end position="632"/>
    </location>
</feature>
<dbReference type="GO" id="GO:0005737">
    <property type="term" value="C:cytoplasm"/>
    <property type="evidence" value="ECO:0007669"/>
    <property type="project" value="TreeGrafter"/>
</dbReference>
<dbReference type="InterPro" id="IPR023214">
    <property type="entry name" value="HAD_sf"/>
</dbReference>
<dbReference type="GO" id="GO:0035091">
    <property type="term" value="F:phosphatidylinositol binding"/>
    <property type="evidence" value="ECO:0007669"/>
    <property type="project" value="TreeGrafter"/>
</dbReference>
<dbReference type="GO" id="GO:0008525">
    <property type="term" value="F:phosphatidylcholine transporter activity"/>
    <property type="evidence" value="ECO:0007669"/>
    <property type="project" value="TreeGrafter"/>
</dbReference>
<feature type="region of interest" description="Disordered" evidence="5">
    <location>
        <begin position="322"/>
        <end position="363"/>
    </location>
</feature>
<evidence type="ECO:0000256" key="4">
    <source>
        <dbReference type="ARBA" id="ARBA00022837"/>
    </source>
</evidence>
<dbReference type="PANTHER" id="PTHR10658">
    <property type="entry name" value="PHOSPHATIDYLINOSITOL TRANSFER PROTEIN"/>
    <property type="match status" value="1"/>
</dbReference>
<evidence type="ECO:0000256" key="1">
    <source>
        <dbReference type="ARBA" id="ARBA00004184"/>
    </source>
</evidence>
<dbReference type="Pfam" id="PF24695">
    <property type="entry name" value="PITM1-3"/>
    <property type="match status" value="1"/>
</dbReference>
<feature type="compositionally biased region" description="Basic and acidic residues" evidence="5">
    <location>
        <begin position="969"/>
        <end position="987"/>
    </location>
</feature>
<dbReference type="SMART" id="SM01127">
    <property type="entry name" value="DDHD"/>
    <property type="match status" value="1"/>
</dbReference>
<keyword evidence="3" id="KW-0597">Phosphoprotein</keyword>
<proteinExistence type="inferred from homology"/>
<feature type="region of interest" description="Disordered" evidence="5">
    <location>
        <begin position="948"/>
        <end position="1002"/>
    </location>
</feature>
<evidence type="ECO:0000313" key="7">
    <source>
        <dbReference type="Proteomes" id="UP001318040"/>
    </source>
</evidence>
<evidence type="ECO:0000256" key="2">
    <source>
        <dbReference type="ARBA" id="ARBA00010316"/>
    </source>
</evidence>
<comment type="similarity">
    <text evidence="2">Belongs to the PtdIns transfer protein family. PI transfer class IIA subfamily.</text>
</comment>
<evidence type="ECO:0000313" key="8">
    <source>
        <dbReference type="RefSeq" id="XP_032823818.1"/>
    </source>
</evidence>
<keyword evidence="7" id="KW-1185">Reference proteome</keyword>
<dbReference type="GO" id="GO:0046872">
    <property type="term" value="F:metal ion binding"/>
    <property type="evidence" value="ECO:0007669"/>
    <property type="project" value="InterPro"/>
</dbReference>
<dbReference type="InterPro" id="IPR031315">
    <property type="entry name" value="LNS2/PITP"/>
</dbReference>
<feature type="compositionally biased region" description="Polar residues" evidence="5">
    <location>
        <begin position="990"/>
        <end position="1002"/>
    </location>
</feature>
<feature type="compositionally biased region" description="Polar residues" evidence="5">
    <location>
        <begin position="322"/>
        <end position="338"/>
    </location>
</feature>
<dbReference type="InterPro" id="IPR001666">
    <property type="entry name" value="PI_transfer"/>
</dbReference>
<evidence type="ECO:0000256" key="3">
    <source>
        <dbReference type="ARBA" id="ARBA00022553"/>
    </source>
</evidence>
<protein>
    <submittedName>
        <fullName evidence="8">Membrane-associated phosphatidylinositol transfer protein 2-like isoform X1</fullName>
    </submittedName>
</protein>
<dbReference type="InterPro" id="IPR004177">
    <property type="entry name" value="DDHD_dom"/>
</dbReference>
<dbReference type="SUPFAM" id="SSF56784">
    <property type="entry name" value="HAD-like"/>
    <property type="match status" value="1"/>
</dbReference>